<dbReference type="PROSITE" id="PS51677">
    <property type="entry name" value="NODB"/>
    <property type="match status" value="1"/>
</dbReference>
<organism evidence="3 4">
    <name type="scientific">Candidatus Criblamydia sequanensis CRIB-18</name>
    <dbReference type="NCBI Taxonomy" id="1437425"/>
    <lineage>
        <taxon>Bacteria</taxon>
        <taxon>Pseudomonadati</taxon>
        <taxon>Chlamydiota</taxon>
        <taxon>Chlamydiia</taxon>
        <taxon>Parachlamydiales</taxon>
        <taxon>Candidatus Criblamydiaceae</taxon>
        <taxon>Candidatus Criblamydia</taxon>
    </lineage>
</organism>
<dbReference type="SUPFAM" id="SSF88713">
    <property type="entry name" value="Glycoside hydrolase/deacetylase"/>
    <property type="match status" value="1"/>
</dbReference>
<feature type="chain" id="PRO_5001853681" evidence="1">
    <location>
        <begin position="20"/>
        <end position="295"/>
    </location>
</feature>
<dbReference type="GO" id="GO:0005975">
    <property type="term" value="P:carbohydrate metabolic process"/>
    <property type="evidence" value="ECO:0007669"/>
    <property type="project" value="InterPro"/>
</dbReference>
<dbReference type="Pfam" id="PF01522">
    <property type="entry name" value="Polysacc_deac_1"/>
    <property type="match status" value="1"/>
</dbReference>
<evidence type="ECO:0000256" key="1">
    <source>
        <dbReference type="SAM" id="SignalP"/>
    </source>
</evidence>
<keyword evidence="1" id="KW-0732">Signal</keyword>
<accession>A0A090D2R3</accession>
<dbReference type="EMBL" id="CCEJ010000008">
    <property type="protein sequence ID" value="CDR34588.1"/>
    <property type="molecule type" value="Genomic_DNA"/>
</dbReference>
<dbReference type="PANTHER" id="PTHR10587">
    <property type="entry name" value="GLYCOSYL TRANSFERASE-RELATED"/>
    <property type="match status" value="1"/>
</dbReference>
<dbReference type="RefSeq" id="WP_041018096.1">
    <property type="nucleotide sequence ID" value="NZ_CCEJ010000008.1"/>
</dbReference>
<evidence type="ECO:0000313" key="4">
    <source>
        <dbReference type="Proteomes" id="UP000031552"/>
    </source>
</evidence>
<evidence type="ECO:0000313" key="3">
    <source>
        <dbReference type="EMBL" id="CDR34588.1"/>
    </source>
</evidence>
<dbReference type="InterPro" id="IPR050248">
    <property type="entry name" value="Polysacc_deacetylase_ArnD"/>
</dbReference>
<proteinExistence type="predicted"/>
<dbReference type="GO" id="GO:0016810">
    <property type="term" value="F:hydrolase activity, acting on carbon-nitrogen (but not peptide) bonds"/>
    <property type="evidence" value="ECO:0007669"/>
    <property type="project" value="InterPro"/>
</dbReference>
<dbReference type="eggNOG" id="COG0726">
    <property type="taxonomic scope" value="Bacteria"/>
</dbReference>
<dbReference type="Proteomes" id="UP000031552">
    <property type="component" value="Unassembled WGS sequence"/>
</dbReference>
<dbReference type="InterPro" id="IPR002509">
    <property type="entry name" value="NODB_dom"/>
</dbReference>
<comment type="caution">
    <text evidence="3">The sequence shown here is derived from an EMBL/GenBank/DDBJ whole genome shotgun (WGS) entry which is preliminary data.</text>
</comment>
<dbReference type="PANTHER" id="PTHR10587:SF125">
    <property type="entry name" value="POLYSACCHARIDE DEACETYLASE YHEN-RELATED"/>
    <property type="match status" value="1"/>
</dbReference>
<gene>
    <name evidence="3" type="ORF">CSEC_1777</name>
</gene>
<reference evidence="3" key="2">
    <citation type="submission" date="2014-09" db="EMBL/GenBank/DDBJ databases">
        <title>Criblamydia sequanensis harbors a mega-plasmid encoding arsenite resistance.</title>
        <authorList>
            <person name="Bertelli C."/>
            <person name="Goesmann A."/>
            <person name="Greub G."/>
        </authorList>
    </citation>
    <scope>NUCLEOTIDE SEQUENCE [LARGE SCALE GENOMIC DNA]</scope>
    <source>
        <strain evidence="3">CRIB-18</strain>
    </source>
</reference>
<sequence>MKNWVFILIFCTPLSYALAKNIVLTIDDFPMGDGPLYSLEERTDLYLKALEKQDCSAVFFCIGSHCKEEISLSCLSKLSDKGHEIANHSMNHWHLSSITLKDFEKEIKETENLLKPYSTFKKWFRYPFLDYGNQFLLGGSTRKTVQGFELLKHLQYKDAYVTINTFDWHLNERLKKSIAQGRQVNYDKLKEVYLSLINDWTDFYLELFDTHLKKEFTHTFLLHANDLNALYLEDILVLLKAKGLNFVKGEEAFEKNELSKLVSPSQRTQLMSKKPKTLDIKAIDEILEKGNVFTR</sequence>
<feature type="domain" description="NodB homology" evidence="2">
    <location>
        <begin position="20"/>
        <end position="247"/>
    </location>
</feature>
<evidence type="ECO:0000259" key="2">
    <source>
        <dbReference type="PROSITE" id="PS51677"/>
    </source>
</evidence>
<dbReference type="STRING" id="1437425.CSEC_1777"/>
<dbReference type="Gene3D" id="3.20.20.370">
    <property type="entry name" value="Glycoside hydrolase/deacetylase"/>
    <property type="match status" value="1"/>
</dbReference>
<name>A0A090D2R3_9BACT</name>
<dbReference type="OrthoDB" id="9812065at2"/>
<dbReference type="AlphaFoldDB" id="A0A090D2R3"/>
<protein>
    <submittedName>
        <fullName evidence="3">Polysaccharide deacetylase</fullName>
    </submittedName>
</protein>
<dbReference type="InterPro" id="IPR011330">
    <property type="entry name" value="Glyco_hydro/deAcase_b/a-brl"/>
</dbReference>
<reference evidence="3" key="1">
    <citation type="submission" date="2013-12" db="EMBL/GenBank/DDBJ databases">
        <authorList>
            <person name="Linke B."/>
        </authorList>
    </citation>
    <scope>NUCLEOTIDE SEQUENCE [LARGE SCALE GENOMIC DNA]</scope>
    <source>
        <strain evidence="3">CRIB-18</strain>
    </source>
</reference>
<keyword evidence="4" id="KW-1185">Reference proteome</keyword>
<feature type="signal peptide" evidence="1">
    <location>
        <begin position="1"/>
        <end position="19"/>
    </location>
</feature>